<dbReference type="InterPro" id="IPR012748">
    <property type="entry name" value="Rieske-like_NirD"/>
</dbReference>
<evidence type="ECO:0000256" key="4">
    <source>
        <dbReference type="ARBA" id="ARBA00023004"/>
    </source>
</evidence>
<dbReference type="RefSeq" id="WP_084393982.1">
    <property type="nucleotide sequence ID" value="NZ_BMKF01000001.1"/>
</dbReference>
<organism evidence="8 9">
    <name type="scientific">Henriciella pelagia</name>
    <dbReference type="NCBI Taxonomy" id="1977912"/>
    <lineage>
        <taxon>Bacteria</taxon>
        <taxon>Pseudomonadati</taxon>
        <taxon>Pseudomonadota</taxon>
        <taxon>Alphaproteobacteria</taxon>
        <taxon>Hyphomonadales</taxon>
        <taxon>Hyphomonadaceae</taxon>
        <taxon>Henriciella</taxon>
    </lineage>
</organism>
<keyword evidence="2" id="KW-0479">Metal-binding</keyword>
<accession>A0ABQ1J168</accession>
<dbReference type="PANTHER" id="PTHR21496:SF23">
    <property type="entry name" value="3-PHENYLPROPIONATE_CINNAMIC ACID DIOXYGENASE FERREDOXIN SUBUNIT"/>
    <property type="match status" value="1"/>
</dbReference>
<keyword evidence="9" id="KW-1185">Reference proteome</keyword>
<dbReference type="CDD" id="cd03530">
    <property type="entry name" value="Rieske_NirD_small_Bacillus"/>
    <property type="match status" value="1"/>
</dbReference>
<dbReference type="EMBL" id="BMKF01000001">
    <property type="protein sequence ID" value="GGB57506.1"/>
    <property type="molecule type" value="Genomic_DNA"/>
</dbReference>
<dbReference type="InterPro" id="IPR036922">
    <property type="entry name" value="Rieske_2Fe-2S_sf"/>
</dbReference>
<name>A0ABQ1J168_9PROT</name>
<keyword evidence="5" id="KW-0411">Iron-sulfur</keyword>
<evidence type="ECO:0000313" key="9">
    <source>
        <dbReference type="Proteomes" id="UP000628854"/>
    </source>
</evidence>
<feature type="domain" description="Rieske" evidence="7">
    <location>
        <begin position="5"/>
        <end position="100"/>
    </location>
</feature>
<dbReference type="PANTHER" id="PTHR21496">
    <property type="entry name" value="FERREDOXIN-RELATED"/>
    <property type="match status" value="1"/>
</dbReference>
<dbReference type="Gene3D" id="2.102.10.10">
    <property type="entry name" value="Rieske [2Fe-2S] iron-sulphur domain"/>
    <property type="match status" value="1"/>
</dbReference>
<keyword evidence="6" id="KW-0534">Nitrate assimilation</keyword>
<sequence length="106" mass="11821">MERWIDVCVVDDIPVRGSRRTRFNGVEIALFRTSEDAVYAIENRCAHKGGPLSEGIVHDCAVTCPLHSWVFDLATGKARGADEGQIQTYPVEVRDGRAVHVRFPAR</sequence>
<evidence type="ECO:0000256" key="1">
    <source>
        <dbReference type="ARBA" id="ARBA00022714"/>
    </source>
</evidence>
<protein>
    <submittedName>
        <fullName evidence="8">tRNA-(Guanine-N1)-methyltransferase</fullName>
    </submittedName>
</protein>
<evidence type="ECO:0000256" key="5">
    <source>
        <dbReference type="ARBA" id="ARBA00023014"/>
    </source>
</evidence>
<dbReference type="SUPFAM" id="SSF50022">
    <property type="entry name" value="ISP domain"/>
    <property type="match status" value="1"/>
</dbReference>
<comment type="caution">
    <text evidence="8">The sequence shown here is derived from an EMBL/GenBank/DDBJ whole genome shotgun (WGS) entry which is preliminary data.</text>
</comment>
<evidence type="ECO:0000256" key="3">
    <source>
        <dbReference type="ARBA" id="ARBA00023002"/>
    </source>
</evidence>
<reference evidence="9" key="1">
    <citation type="journal article" date="2019" name="Int. J. Syst. Evol. Microbiol.">
        <title>The Global Catalogue of Microorganisms (GCM) 10K type strain sequencing project: providing services to taxonomists for standard genome sequencing and annotation.</title>
        <authorList>
            <consortium name="The Broad Institute Genomics Platform"/>
            <consortium name="The Broad Institute Genome Sequencing Center for Infectious Disease"/>
            <person name="Wu L."/>
            <person name="Ma J."/>
        </authorList>
    </citation>
    <scope>NUCLEOTIDE SEQUENCE [LARGE SCALE GENOMIC DNA]</scope>
    <source>
        <strain evidence="9">CGMCC 1.15928</strain>
    </source>
</reference>
<dbReference type="PROSITE" id="PS51296">
    <property type="entry name" value="RIESKE"/>
    <property type="match status" value="1"/>
</dbReference>
<gene>
    <name evidence="8" type="primary">nirD</name>
    <name evidence="8" type="ORF">GCM10011503_02350</name>
</gene>
<evidence type="ECO:0000313" key="8">
    <source>
        <dbReference type="EMBL" id="GGB57506.1"/>
    </source>
</evidence>
<keyword evidence="3" id="KW-0560">Oxidoreductase</keyword>
<keyword evidence="1" id="KW-0001">2Fe-2S</keyword>
<evidence type="ECO:0000259" key="7">
    <source>
        <dbReference type="PROSITE" id="PS51296"/>
    </source>
</evidence>
<dbReference type="InterPro" id="IPR017941">
    <property type="entry name" value="Rieske_2Fe-2S"/>
</dbReference>
<keyword evidence="4" id="KW-0408">Iron</keyword>
<evidence type="ECO:0000256" key="2">
    <source>
        <dbReference type="ARBA" id="ARBA00022723"/>
    </source>
</evidence>
<proteinExistence type="predicted"/>
<dbReference type="Pfam" id="PF13806">
    <property type="entry name" value="Rieske_2"/>
    <property type="match status" value="1"/>
</dbReference>
<dbReference type="NCBIfam" id="TIGR02378">
    <property type="entry name" value="nirD_assim_sml"/>
    <property type="match status" value="1"/>
</dbReference>
<evidence type="ECO:0000256" key="6">
    <source>
        <dbReference type="ARBA" id="ARBA00023063"/>
    </source>
</evidence>
<dbReference type="Proteomes" id="UP000628854">
    <property type="component" value="Unassembled WGS sequence"/>
</dbReference>